<feature type="domain" description="SH3" evidence="4">
    <location>
        <begin position="530"/>
        <end position="588"/>
    </location>
</feature>
<feature type="domain" description="ADF-H" evidence="5">
    <location>
        <begin position="5"/>
        <end position="132"/>
    </location>
</feature>
<keyword evidence="7" id="KW-1185">Reference proteome</keyword>
<dbReference type="GO" id="GO:2000601">
    <property type="term" value="P:positive regulation of Arp2/3 complex-mediated actin nucleation"/>
    <property type="evidence" value="ECO:0007669"/>
    <property type="project" value="EnsemblFungi"/>
</dbReference>
<evidence type="ECO:0000313" key="7">
    <source>
        <dbReference type="Proteomes" id="UP000019384"/>
    </source>
</evidence>
<dbReference type="AlphaFoldDB" id="W6MF76"/>
<sequence>MEKLDLSTNAKEISSLYDKIGSGDPSTTYVIFTSEKAVLVPTANGDGDITDFVEEFEEGRVQFGLCRIKPPGSDVSKLILLGWCPDSAPLRSRTSFAHNFADVARILKGYHVQITARDSDDLDVAAIVKTVSDSAGARYSIQSVSTATPSFKPTPKPKTVAPTPKEIKPIVPKPAVKKPAPAAPADEDGWNGEEEIEERDFFKKPLETLPSAYKPTKVDIDALRKGVTPKSPVLAAKNDAPVKPATSSADEISSKVHIYDSYADDGRLTSLPKPKVNHSVASRYQPAVQPAFATKTPDFSALPKKNDVQAASGASRDFAGENGKTPAQIWAEKHGKYKVVESEDGPVKSASPEPVPEPSIADVRSKFASASIADEDESPKASYKTIGVPVFPPAAKAAEPEPEPESEPEVEEEEEEEEEEEQEKEATPPPAHITLPPREPVKAEPKSTLRAVAEYEYEKDEDNEISFSEGETITEIEKVDEDWWKGTNAKGESGLFPATYVKIEEEKPAVQERSLPPAPPAREPVVEEKPATPSAVAEYDYDATEDNELTFKEGDLITEVEFVDDDWWLGTLNGERKLFPSNYVTLQD</sequence>
<keyword evidence="1 2" id="KW-0728">SH3 domain</keyword>
<dbReference type="PROSITE" id="PS50002">
    <property type="entry name" value="SH3"/>
    <property type="match status" value="2"/>
</dbReference>
<dbReference type="SUPFAM" id="SSF55753">
    <property type="entry name" value="Actin depolymerizing proteins"/>
    <property type="match status" value="1"/>
</dbReference>
<dbReference type="GO" id="GO:0005884">
    <property type="term" value="C:actin filament"/>
    <property type="evidence" value="ECO:0007669"/>
    <property type="project" value="TreeGrafter"/>
</dbReference>
<dbReference type="CDD" id="cd11961">
    <property type="entry name" value="SH3_Abp1_fungi_C2"/>
    <property type="match status" value="1"/>
</dbReference>
<dbReference type="GO" id="GO:0030479">
    <property type="term" value="C:actin cortical patch"/>
    <property type="evidence" value="ECO:0007669"/>
    <property type="project" value="EnsemblFungi"/>
</dbReference>
<dbReference type="InterPro" id="IPR001452">
    <property type="entry name" value="SH3_domain"/>
</dbReference>
<dbReference type="PRINTS" id="PR00499">
    <property type="entry name" value="P67PHOX"/>
</dbReference>
<evidence type="ECO:0000313" key="6">
    <source>
        <dbReference type="EMBL" id="CDK24086.1"/>
    </source>
</evidence>
<feature type="compositionally biased region" description="Acidic residues" evidence="3">
    <location>
        <begin position="455"/>
        <end position="464"/>
    </location>
</feature>
<evidence type="ECO:0000256" key="3">
    <source>
        <dbReference type="SAM" id="MobiDB-lite"/>
    </source>
</evidence>
<dbReference type="GO" id="GO:0051016">
    <property type="term" value="P:barbed-end actin filament capping"/>
    <property type="evidence" value="ECO:0007669"/>
    <property type="project" value="EnsemblFungi"/>
</dbReference>
<dbReference type="CDD" id="cd11281">
    <property type="entry name" value="ADF_drebrin_like"/>
    <property type="match status" value="1"/>
</dbReference>
<dbReference type="PRINTS" id="PR00452">
    <property type="entry name" value="SH3DOMAIN"/>
</dbReference>
<feature type="compositionally biased region" description="Basic and acidic residues" evidence="3">
    <location>
        <begin position="331"/>
        <end position="341"/>
    </location>
</feature>
<dbReference type="InterPro" id="IPR036028">
    <property type="entry name" value="SH3-like_dom_sf"/>
</dbReference>
<dbReference type="GO" id="GO:0044379">
    <property type="term" value="P:protein localization to actin cortical patch"/>
    <property type="evidence" value="ECO:0007669"/>
    <property type="project" value="EnsemblFungi"/>
</dbReference>
<feature type="compositionally biased region" description="Low complexity" evidence="3">
    <location>
        <begin position="146"/>
        <end position="166"/>
    </location>
</feature>
<dbReference type="STRING" id="1382522.W6MF76"/>
<feature type="compositionally biased region" description="Acidic residues" evidence="3">
    <location>
        <begin position="400"/>
        <end position="423"/>
    </location>
</feature>
<reference evidence="6" key="1">
    <citation type="submission" date="2013-12" db="EMBL/GenBank/DDBJ databases">
        <authorList>
            <person name="Genoscope - CEA"/>
        </authorList>
    </citation>
    <scope>NUCLEOTIDE SEQUENCE</scope>
    <source>
        <strain evidence="6">CBS 1993</strain>
    </source>
</reference>
<dbReference type="GeneID" id="34517492"/>
<dbReference type="SMART" id="SM00326">
    <property type="entry name" value="SH3"/>
    <property type="match status" value="2"/>
</dbReference>
<evidence type="ECO:0000256" key="2">
    <source>
        <dbReference type="PROSITE-ProRule" id="PRU00192"/>
    </source>
</evidence>
<organism evidence="6 7">
    <name type="scientific">Kuraishia capsulata CBS 1993</name>
    <dbReference type="NCBI Taxonomy" id="1382522"/>
    <lineage>
        <taxon>Eukaryota</taxon>
        <taxon>Fungi</taxon>
        <taxon>Dikarya</taxon>
        <taxon>Ascomycota</taxon>
        <taxon>Saccharomycotina</taxon>
        <taxon>Pichiomycetes</taxon>
        <taxon>Pichiales</taxon>
        <taxon>Pichiaceae</taxon>
        <taxon>Kuraishia</taxon>
    </lineage>
</organism>
<dbReference type="Pfam" id="PF14604">
    <property type="entry name" value="SH3_9"/>
    <property type="match status" value="1"/>
</dbReference>
<dbReference type="PANTHER" id="PTHR10829">
    <property type="entry name" value="CORTACTIN AND DREBRIN"/>
    <property type="match status" value="1"/>
</dbReference>
<dbReference type="Gene3D" id="2.30.30.40">
    <property type="entry name" value="SH3 Domains"/>
    <property type="match status" value="2"/>
</dbReference>
<dbReference type="GO" id="GO:0051015">
    <property type="term" value="F:actin filament binding"/>
    <property type="evidence" value="ECO:0007669"/>
    <property type="project" value="EnsemblFungi"/>
</dbReference>
<dbReference type="CDD" id="cd11962">
    <property type="entry name" value="SH3_Abp1_fungi_C1"/>
    <property type="match status" value="1"/>
</dbReference>
<dbReference type="Gene3D" id="3.40.20.10">
    <property type="entry name" value="Severin"/>
    <property type="match status" value="1"/>
</dbReference>
<dbReference type="InterPro" id="IPR035719">
    <property type="entry name" value="Abp1_fungi_SH3_C1"/>
</dbReference>
<dbReference type="GO" id="GO:0030427">
    <property type="term" value="C:site of polarized growth"/>
    <property type="evidence" value="ECO:0007669"/>
    <property type="project" value="TreeGrafter"/>
</dbReference>
<accession>W6MF76</accession>
<dbReference type="InterPro" id="IPR002108">
    <property type="entry name" value="ADF-H"/>
</dbReference>
<feature type="region of interest" description="Disordered" evidence="3">
    <location>
        <begin position="145"/>
        <end position="166"/>
    </location>
</feature>
<dbReference type="SUPFAM" id="SSF50044">
    <property type="entry name" value="SH3-domain"/>
    <property type="match status" value="2"/>
</dbReference>
<proteinExistence type="predicted"/>
<name>W6MF76_9ASCO</name>
<dbReference type="EMBL" id="HG793125">
    <property type="protein sequence ID" value="CDK24086.1"/>
    <property type="molecule type" value="Genomic_DNA"/>
</dbReference>
<evidence type="ECO:0008006" key="8">
    <source>
        <dbReference type="Google" id="ProtNLM"/>
    </source>
</evidence>
<dbReference type="PROSITE" id="PS51263">
    <property type="entry name" value="ADF_H"/>
    <property type="match status" value="1"/>
</dbReference>
<protein>
    <recommendedName>
        <fullName evidence="8">Actin-binding protein</fullName>
    </recommendedName>
</protein>
<dbReference type="Proteomes" id="UP000019384">
    <property type="component" value="Unassembled WGS sequence"/>
</dbReference>
<dbReference type="InterPro" id="IPR029006">
    <property type="entry name" value="ADF-H/Gelsolin-like_dom_sf"/>
</dbReference>
<dbReference type="Pfam" id="PF00018">
    <property type="entry name" value="SH3_1"/>
    <property type="match status" value="1"/>
</dbReference>
<dbReference type="SMART" id="SM00102">
    <property type="entry name" value="ADF"/>
    <property type="match status" value="1"/>
</dbReference>
<dbReference type="GO" id="GO:0000147">
    <property type="term" value="P:actin cortical patch assembly"/>
    <property type="evidence" value="ECO:0007669"/>
    <property type="project" value="EnsemblFungi"/>
</dbReference>
<evidence type="ECO:0000259" key="4">
    <source>
        <dbReference type="PROSITE" id="PS50002"/>
    </source>
</evidence>
<dbReference type="RefSeq" id="XP_022456104.1">
    <property type="nucleotide sequence ID" value="XM_022604546.1"/>
</dbReference>
<evidence type="ECO:0000259" key="5">
    <source>
        <dbReference type="PROSITE" id="PS51263"/>
    </source>
</evidence>
<reference evidence="6" key="2">
    <citation type="submission" date="2014-02" db="EMBL/GenBank/DDBJ databases">
        <title>Complete DNA sequence of /Kuraishia capsulata/ illustrates novel genomic features among budding yeasts (/Saccharomycotina/).</title>
        <authorList>
            <person name="Morales L."/>
            <person name="Noel B."/>
            <person name="Porcel B."/>
            <person name="Marcet-Houben M."/>
            <person name="Hullo M-F."/>
            <person name="Sacerdot C."/>
            <person name="Tekaia F."/>
            <person name="Leh-Louis V."/>
            <person name="Despons L."/>
            <person name="Khanna V."/>
            <person name="Aury J-M."/>
            <person name="Barbe V."/>
            <person name="Couloux A."/>
            <person name="Labadie K."/>
            <person name="Pelletier E."/>
            <person name="Souciet J-L."/>
            <person name="Boekhout T."/>
            <person name="Gabaldon T."/>
            <person name="Wincker P."/>
            <person name="Dujon B."/>
        </authorList>
    </citation>
    <scope>NUCLEOTIDE SEQUENCE</scope>
    <source>
        <strain evidence="6">CBS 1993</strain>
    </source>
</reference>
<evidence type="ECO:0000256" key="1">
    <source>
        <dbReference type="ARBA" id="ARBA00022443"/>
    </source>
</evidence>
<feature type="region of interest" description="Disordered" evidence="3">
    <location>
        <begin position="295"/>
        <end position="473"/>
    </location>
</feature>
<feature type="domain" description="SH3" evidence="4">
    <location>
        <begin position="446"/>
        <end position="506"/>
    </location>
</feature>
<dbReference type="InterPro" id="IPR035718">
    <property type="entry name" value="Abp1_fungi_SH3_C2"/>
</dbReference>
<dbReference type="PANTHER" id="PTHR10829:SF25">
    <property type="entry name" value="DREBRIN-LIKE PROTEIN"/>
    <property type="match status" value="1"/>
</dbReference>
<gene>
    <name evidence="6" type="ORF">KUCA_T00000046001</name>
</gene>
<dbReference type="Pfam" id="PF00241">
    <property type="entry name" value="Cofilin_ADF"/>
    <property type="match status" value="1"/>
</dbReference>
<dbReference type="HOGENOM" id="CLU_459326_0_0_1"/>
<feature type="region of interest" description="Disordered" evidence="3">
    <location>
        <begin position="508"/>
        <end position="542"/>
    </location>
</feature>
<dbReference type="OrthoDB" id="5971719at2759"/>